<gene>
    <name evidence="2" type="ORF">HMPREF9336_02211</name>
</gene>
<dbReference type="SMART" id="SM00644">
    <property type="entry name" value="Ami_2"/>
    <property type="match status" value="1"/>
</dbReference>
<dbReference type="EMBL" id="ACZI02000002">
    <property type="protein sequence ID" value="EFV12954.1"/>
    <property type="molecule type" value="Genomic_DNA"/>
</dbReference>
<dbReference type="InterPro" id="IPR002502">
    <property type="entry name" value="Amidase_domain"/>
</dbReference>
<evidence type="ECO:0000259" key="1">
    <source>
        <dbReference type="SMART" id="SM00644"/>
    </source>
</evidence>
<dbReference type="SUPFAM" id="SSF55846">
    <property type="entry name" value="N-acetylmuramoyl-L-alanine amidase-like"/>
    <property type="match status" value="1"/>
</dbReference>
<dbReference type="HOGENOM" id="CLU_694258_0_0_11"/>
<keyword evidence="3" id="KW-1185">Reference proteome</keyword>
<dbReference type="CDD" id="cd06583">
    <property type="entry name" value="PGRP"/>
    <property type="match status" value="1"/>
</dbReference>
<feature type="domain" description="N-acetylmuramoyl-L-alanine amidase" evidence="1">
    <location>
        <begin position="156"/>
        <end position="316"/>
    </location>
</feature>
<dbReference type="STRING" id="679197.HMPREF9336_02211"/>
<accession>E5XRT9</accession>
<evidence type="ECO:0000313" key="2">
    <source>
        <dbReference type="EMBL" id="EFV12954.1"/>
    </source>
</evidence>
<dbReference type="Proteomes" id="UP000004816">
    <property type="component" value="Unassembled WGS sequence"/>
</dbReference>
<dbReference type="eggNOG" id="COG5632">
    <property type="taxonomic scope" value="Bacteria"/>
</dbReference>
<dbReference type="RefSeq" id="WP_007470348.1">
    <property type="nucleotide sequence ID" value="NZ_KI391953.1"/>
</dbReference>
<name>E5XRT9_SEGRC</name>
<dbReference type="Pfam" id="PF01510">
    <property type="entry name" value="Amidase_2"/>
    <property type="match status" value="1"/>
</dbReference>
<dbReference type="AlphaFoldDB" id="E5XRT9"/>
<evidence type="ECO:0000313" key="3">
    <source>
        <dbReference type="Proteomes" id="UP000004816"/>
    </source>
</evidence>
<comment type="caution">
    <text evidence="2">The sequence shown here is derived from an EMBL/GenBank/DDBJ whole genome shotgun (WGS) entry which is preliminary data.</text>
</comment>
<reference evidence="2 3" key="1">
    <citation type="journal article" date="2011" name="Stand. Genomic Sci.">
        <title>High quality draft genome sequence of Segniliparus rugosus CDC 945(T)= (ATCC BAA-974(T)).</title>
        <authorList>
            <person name="Earl A.M."/>
            <person name="Desjardins C.A."/>
            <person name="Fitzgerald M.G."/>
            <person name="Arachchi H.M."/>
            <person name="Zeng Q."/>
            <person name="Mehta T."/>
            <person name="Griggs A."/>
            <person name="Birren B.W."/>
            <person name="Toney N.C."/>
            <person name="Carr J."/>
            <person name="Posey J."/>
            <person name="Butler W.R."/>
        </authorList>
    </citation>
    <scope>NUCLEOTIDE SEQUENCE [LARGE SCALE GENOMIC DNA]</scope>
    <source>
        <strain evidence="3">ATCC BAA-974 / DSM 45345 / CCUG 50838 / CIP 108380 / JCM 13579 / CDC 945</strain>
    </source>
</reference>
<proteinExistence type="predicted"/>
<dbReference type="GO" id="GO:0009253">
    <property type="term" value="P:peptidoglycan catabolic process"/>
    <property type="evidence" value="ECO:0007669"/>
    <property type="project" value="InterPro"/>
</dbReference>
<organism evidence="2 3">
    <name type="scientific">Segniliparus rugosus (strain ATCC BAA-974 / DSM 45345 / CCUG 50838 / CIP 108380 / JCM 13579 / CDC 945)</name>
    <dbReference type="NCBI Taxonomy" id="679197"/>
    <lineage>
        <taxon>Bacteria</taxon>
        <taxon>Bacillati</taxon>
        <taxon>Actinomycetota</taxon>
        <taxon>Actinomycetes</taxon>
        <taxon>Mycobacteriales</taxon>
        <taxon>Segniliparaceae</taxon>
        <taxon>Segniliparus</taxon>
    </lineage>
</organism>
<dbReference type="GO" id="GO:0008745">
    <property type="term" value="F:N-acetylmuramoyl-L-alanine amidase activity"/>
    <property type="evidence" value="ECO:0007669"/>
    <property type="project" value="InterPro"/>
</dbReference>
<dbReference type="InterPro" id="IPR036505">
    <property type="entry name" value="Amidase/PGRP_sf"/>
</dbReference>
<dbReference type="Gene3D" id="3.40.80.10">
    <property type="entry name" value="Peptidoglycan recognition protein-like"/>
    <property type="match status" value="1"/>
</dbReference>
<protein>
    <recommendedName>
        <fullName evidence="1">N-acetylmuramoyl-L-alanine amidase domain-containing protein</fullName>
    </recommendedName>
</protein>
<sequence>MPATKDQVAQLIVSEAQRRNHTRDECLAEMSALYQESEWDETVWDPTNTTYGVAQQDASYPNRFDGASAQVKAFFDKLDIKRSAPGRGDIWLNICWLQQAPNWPSAQYWLANGRKAYLAEIKSRISVVTPYLDKLWPIGGPAMPEKPTFTEVERWCGNYQGRAGRKPDLFLIHSWEGVVDRDPNVPDAVEGADWLQRTKGTNNPVSYHYVVSQDNGKVTVADVVDTDYASWSVGNSNNRAINLCFAGSFVSWSRERWLQWSAAIDVAAYLAVQDCKKYGIPAKVLTPPSYGPPGGISDHKYCGQYLKDGNNHTDVGDNFPWDFFSERVARWAGDREEWQEPEPQQPTPIRVGPADDQLTLRWNCLGGRTLVEAVAQIRDKVCGTSDRDKTGVVTESA</sequence>